<dbReference type="Pfam" id="PF18603">
    <property type="entry name" value="LAL_C2"/>
    <property type="match status" value="1"/>
</dbReference>
<dbReference type="Pfam" id="PF13535">
    <property type="entry name" value="ATP-grasp_4"/>
    <property type="match status" value="1"/>
</dbReference>
<dbReference type="InterPro" id="IPR052032">
    <property type="entry name" value="ATP-dep_AA_Ligase"/>
</dbReference>
<gene>
    <name evidence="6" type="ORF">GCM10011608_05140</name>
</gene>
<evidence type="ECO:0000313" key="7">
    <source>
        <dbReference type="Proteomes" id="UP000608890"/>
    </source>
</evidence>
<organism evidence="6 7">
    <name type="scientific">Micromonospora sonchi</name>
    <dbReference type="NCBI Taxonomy" id="1763543"/>
    <lineage>
        <taxon>Bacteria</taxon>
        <taxon>Bacillati</taxon>
        <taxon>Actinomycetota</taxon>
        <taxon>Actinomycetes</taxon>
        <taxon>Micromonosporales</taxon>
        <taxon>Micromonosporaceae</taxon>
        <taxon>Micromonospora</taxon>
    </lineage>
</organism>
<dbReference type="EMBL" id="BMNB01000002">
    <property type="protein sequence ID" value="GGM23401.1"/>
    <property type="molecule type" value="Genomic_DNA"/>
</dbReference>
<comment type="caution">
    <text evidence="6">The sequence shown here is derived from an EMBL/GenBank/DDBJ whole genome shotgun (WGS) entry which is preliminary data.</text>
</comment>
<dbReference type="InterPro" id="IPR011761">
    <property type="entry name" value="ATP-grasp"/>
</dbReference>
<evidence type="ECO:0000256" key="1">
    <source>
        <dbReference type="ARBA" id="ARBA00022598"/>
    </source>
</evidence>
<keyword evidence="3 4" id="KW-0067">ATP-binding</keyword>
<evidence type="ECO:0000256" key="4">
    <source>
        <dbReference type="PROSITE-ProRule" id="PRU00409"/>
    </source>
</evidence>
<dbReference type="GO" id="GO:0005524">
    <property type="term" value="F:ATP binding"/>
    <property type="evidence" value="ECO:0007669"/>
    <property type="project" value="UniProtKB-UniRule"/>
</dbReference>
<evidence type="ECO:0000259" key="5">
    <source>
        <dbReference type="PROSITE" id="PS50975"/>
    </source>
</evidence>
<dbReference type="InterPro" id="IPR040570">
    <property type="entry name" value="LAL_C2"/>
</dbReference>
<keyword evidence="7" id="KW-1185">Reference proteome</keyword>
<dbReference type="GO" id="GO:0016874">
    <property type="term" value="F:ligase activity"/>
    <property type="evidence" value="ECO:0007669"/>
    <property type="project" value="UniProtKB-KW"/>
</dbReference>
<dbReference type="SUPFAM" id="SSF56059">
    <property type="entry name" value="Glutathione synthetase ATP-binding domain-like"/>
    <property type="match status" value="1"/>
</dbReference>
<feature type="domain" description="ATP-grasp" evidence="5">
    <location>
        <begin position="119"/>
        <end position="308"/>
    </location>
</feature>
<dbReference type="Gene3D" id="3.30.470.20">
    <property type="entry name" value="ATP-grasp fold, B domain"/>
    <property type="match status" value="1"/>
</dbReference>
<name>A0A917TH83_9ACTN</name>
<accession>A0A917TH83</accession>
<evidence type="ECO:0000256" key="2">
    <source>
        <dbReference type="ARBA" id="ARBA00022741"/>
    </source>
</evidence>
<evidence type="ECO:0000256" key="3">
    <source>
        <dbReference type="ARBA" id="ARBA00022840"/>
    </source>
</evidence>
<dbReference type="PANTHER" id="PTHR43585:SF2">
    <property type="entry name" value="ATP-GRASP ENZYME FSQD"/>
    <property type="match status" value="1"/>
</dbReference>
<keyword evidence="2 4" id="KW-0547">Nucleotide-binding</keyword>
<reference evidence="6" key="2">
    <citation type="submission" date="2020-09" db="EMBL/GenBank/DDBJ databases">
        <authorList>
            <person name="Sun Q."/>
            <person name="Zhou Y."/>
        </authorList>
    </citation>
    <scope>NUCLEOTIDE SEQUENCE</scope>
    <source>
        <strain evidence="6">CGMCC 4.7312</strain>
    </source>
</reference>
<sequence length="406" mass="43383">MSRSTVLVLGCASTTPHGRDQMRRLSAQARGRGVRLVGADTPTNLRAFAPKLVDDVVAFPVHDAGAARSWAATYRECIDAVMTFREMCVESVAAVADERKLAGNHPDAVRTIRTKDLCRRALRAAGFRQPTCAVVTDEPSARHFLATTAPGPWIVKPRDGMGSVGVSLVADPAELARAIARLNPGAPFLIETFVAGPEFSAEGVVRDRAPVVLSLTAKSTGAGFVETGHRVPAQLDTATATLARQEVERALRTVGITHGIFHVEFWLDGPNVVLGEIHARPGGDFIHAMVEHVHPDLELYGALIDDLLDLAVPSFPAASRAAGAEFLVLPAGRVRRVQGWAELYADPCVLAADLSLRAGDLIRPVRESADRHGVLVLGAADPAELEAAFQRLRKMIQIEVEPVGAA</sequence>
<dbReference type="Proteomes" id="UP000608890">
    <property type="component" value="Unassembled WGS sequence"/>
</dbReference>
<dbReference type="GO" id="GO:0046872">
    <property type="term" value="F:metal ion binding"/>
    <property type="evidence" value="ECO:0007669"/>
    <property type="project" value="InterPro"/>
</dbReference>
<protein>
    <recommendedName>
        <fullName evidence="5">ATP-grasp domain-containing protein</fullName>
    </recommendedName>
</protein>
<dbReference type="RefSeq" id="WP_189040598.1">
    <property type="nucleotide sequence ID" value="NZ_BMNB01000002.1"/>
</dbReference>
<proteinExistence type="predicted"/>
<evidence type="ECO:0000313" key="6">
    <source>
        <dbReference type="EMBL" id="GGM23401.1"/>
    </source>
</evidence>
<keyword evidence="1" id="KW-0436">Ligase</keyword>
<reference evidence="6" key="1">
    <citation type="journal article" date="2014" name="Int. J. Syst. Evol. Microbiol.">
        <title>Complete genome sequence of Corynebacterium casei LMG S-19264T (=DSM 44701T), isolated from a smear-ripened cheese.</title>
        <authorList>
            <consortium name="US DOE Joint Genome Institute (JGI-PGF)"/>
            <person name="Walter F."/>
            <person name="Albersmeier A."/>
            <person name="Kalinowski J."/>
            <person name="Ruckert C."/>
        </authorList>
    </citation>
    <scope>NUCLEOTIDE SEQUENCE</scope>
    <source>
        <strain evidence="6">CGMCC 4.7312</strain>
    </source>
</reference>
<dbReference type="AlphaFoldDB" id="A0A917TH83"/>
<dbReference type="PANTHER" id="PTHR43585">
    <property type="entry name" value="FUMIPYRROLE BIOSYNTHESIS PROTEIN C"/>
    <property type="match status" value="1"/>
</dbReference>
<dbReference type="PROSITE" id="PS50975">
    <property type="entry name" value="ATP_GRASP"/>
    <property type="match status" value="1"/>
</dbReference>